<dbReference type="EMBL" id="JAACJM010000088">
    <property type="protein sequence ID" value="KAF5348001.1"/>
    <property type="molecule type" value="Genomic_DNA"/>
</dbReference>
<organism evidence="2 3">
    <name type="scientific">Tetrapyrgos nigripes</name>
    <dbReference type="NCBI Taxonomy" id="182062"/>
    <lineage>
        <taxon>Eukaryota</taxon>
        <taxon>Fungi</taxon>
        <taxon>Dikarya</taxon>
        <taxon>Basidiomycota</taxon>
        <taxon>Agaricomycotina</taxon>
        <taxon>Agaricomycetes</taxon>
        <taxon>Agaricomycetidae</taxon>
        <taxon>Agaricales</taxon>
        <taxon>Marasmiineae</taxon>
        <taxon>Marasmiaceae</taxon>
        <taxon>Tetrapyrgos</taxon>
    </lineage>
</organism>
<feature type="transmembrane region" description="Helical" evidence="1">
    <location>
        <begin position="116"/>
        <end position="134"/>
    </location>
</feature>
<proteinExistence type="predicted"/>
<reference evidence="2 3" key="1">
    <citation type="journal article" date="2020" name="ISME J.">
        <title>Uncovering the hidden diversity of litter-decomposition mechanisms in mushroom-forming fungi.</title>
        <authorList>
            <person name="Floudas D."/>
            <person name="Bentzer J."/>
            <person name="Ahren D."/>
            <person name="Johansson T."/>
            <person name="Persson P."/>
            <person name="Tunlid A."/>
        </authorList>
    </citation>
    <scope>NUCLEOTIDE SEQUENCE [LARGE SCALE GENOMIC DNA]</scope>
    <source>
        <strain evidence="2 3">CBS 291.85</strain>
    </source>
</reference>
<comment type="caution">
    <text evidence="2">The sequence shown here is derived from an EMBL/GenBank/DDBJ whole genome shotgun (WGS) entry which is preliminary data.</text>
</comment>
<keyword evidence="1" id="KW-0812">Transmembrane</keyword>
<keyword evidence="3" id="KW-1185">Reference proteome</keyword>
<dbReference type="Proteomes" id="UP000559256">
    <property type="component" value="Unassembled WGS sequence"/>
</dbReference>
<evidence type="ECO:0000256" key="1">
    <source>
        <dbReference type="SAM" id="Phobius"/>
    </source>
</evidence>
<evidence type="ECO:0000313" key="2">
    <source>
        <dbReference type="EMBL" id="KAF5348001.1"/>
    </source>
</evidence>
<sequence length="443" mass="50302">MPDARPAPTEARSSISSDELTNRGVRIALYLRPTASQFTDSKLLVVILLTFIVFLMIVGIPDLLTKYHYLAGYYRLLLFFLWMIFIFPKTIVVILSGINRMCIGFHTAAFDIRQEISYNTLAIQLIAIAFMLTIPPDMANYWSTMAFIISMWCTTVFQRPDWYTFLTDRAPLTYDEVLYALLPCLDANGRRITIFLQKTTESRDYLRLNPDQLVVDGDALRGGWRRSLFKKSEIFVKEEVFKESEIQKARQWRWQLFLSRHLRIVDSFPFDLSETRSISDPEVANTSAMNTINQKAGPAIVDVSCIQLPLATISDTLVIKLEKREGNNDQFVVAIGQPELAARRGIGQIWMDIIPEVKENLAEIHESYKHPHKRADVIARGVDEVSRKLKNGAVSVTTNYIQPVSCSRQSIVGLHVPELPESNAPCCEVSVKTDEDEGIDSGK</sequence>
<keyword evidence="1" id="KW-1133">Transmembrane helix</keyword>
<protein>
    <submittedName>
        <fullName evidence="2">Uncharacterized protein</fullName>
    </submittedName>
</protein>
<name>A0A8H5CVS9_9AGAR</name>
<feature type="transmembrane region" description="Helical" evidence="1">
    <location>
        <begin position="43"/>
        <end position="61"/>
    </location>
</feature>
<gene>
    <name evidence="2" type="ORF">D9758_009998</name>
</gene>
<feature type="transmembrane region" description="Helical" evidence="1">
    <location>
        <begin position="73"/>
        <end position="95"/>
    </location>
</feature>
<keyword evidence="1" id="KW-0472">Membrane</keyword>
<evidence type="ECO:0000313" key="3">
    <source>
        <dbReference type="Proteomes" id="UP000559256"/>
    </source>
</evidence>
<accession>A0A8H5CVS9</accession>
<dbReference type="AlphaFoldDB" id="A0A8H5CVS9"/>